<dbReference type="InterPro" id="IPR032914">
    <property type="entry name" value="Vam6/VPS39/TRAP1"/>
</dbReference>
<proteinExistence type="predicted"/>
<dbReference type="EMBL" id="JAMKFB020000006">
    <property type="protein sequence ID" value="KAL0190715.1"/>
    <property type="molecule type" value="Genomic_DNA"/>
</dbReference>
<dbReference type="GO" id="GO:0006886">
    <property type="term" value="P:intracellular protein transport"/>
    <property type="evidence" value="ECO:0007669"/>
    <property type="project" value="UniProtKB-UniRule"/>
</dbReference>
<sequence length="127" mass="14232">RATLHGKLKEHDKALHILVHQLKDSSAAEEYCSWASASQDQSHRQNLFHQLLSVYLDPDVPGGAQTVAAVDLLNRNAEVFDAVRVLKLLPEEWSLPLLRPFLVHARCTSQVAVGLARAQNLQLQHDR</sequence>
<dbReference type="InterPro" id="IPR000547">
    <property type="entry name" value="Clathrin_H-chain/VPS_repeat"/>
</dbReference>
<gene>
    <name evidence="2" type="ORF">M9458_013413</name>
</gene>
<dbReference type="Proteomes" id="UP001529510">
    <property type="component" value="Unassembled WGS sequence"/>
</dbReference>
<feature type="non-terminal residue" evidence="2">
    <location>
        <position position="127"/>
    </location>
</feature>
<name>A0ABD0QYK2_CIRMR</name>
<organism evidence="2 3">
    <name type="scientific">Cirrhinus mrigala</name>
    <name type="common">Mrigala</name>
    <dbReference type="NCBI Taxonomy" id="683832"/>
    <lineage>
        <taxon>Eukaryota</taxon>
        <taxon>Metazoa</taxon>
        <taxon>Chordata</taxon>
        <taxon>Craniata</taxon>
        <taxon>Vertebrata</taxon>
        <taxon>Euteleostomi</taxon>
        <taxon>Actinopterygii</taxon>
        <taxon>Neopterygii</taxon>
        <taxon>Teleostei</taxon>
        <taxon>Ostariophysi</taxon>
        <taxon>Cypriniformes</taxon>
        <taxon>Cyprinidae</taxon>
        <taxon>Labeoninae</taxon>
        <taxon>Labeonini</taxon>
        <taxon>Cirrhinus</taxon>
    </lineage>
</organism>
<comment type="caution">
    <text evidence="2">The sequence shown here is derived from an EMBL/GenBank/DDBJ whole genome shotgun (WGS) entry which is preliminary data.</text>
</comment>
<accession>A0ABD0QYK2</accession>
<evidence type="ECO:0000313" key="2">
    <source>
        <dbReference type="EMBL" id="KAL0190715.1"/>
    </source>
</evidence>
<reference evidence="2 3" key="1">
    <citation type="submission" date="2024-05" db="EMBL/GenBank/DDBJ databases">
        <title>Genome sequencing and assembly of Indian major carp, Cirrhinus mrigala (Hamilton, 1822).</title>
        <authorList>
            <person name="Mohindra V."/>
            <person name="Chowdhury L.M."/>
            <person name="Lal K."/>
            <person name="Jena J.K."/>
        </authorList>
    </citation>
    <scope>NUCLEOTIDE SEQUENCE [LARGE SCALE GENOMIC DNA]</scope>
    <source>
        <strain evidence="2">CM1030</strain>
        <tissue evidence="2">Blood</tissue>
    </source>
</reference>
<dbReference type="PROSITE" id="PS50236">
    <property type="entry name" value="CHCR"/>
    <property type="match status" value="1"/>
</dbReference>
<dbReference type="PANTHER" id="PTHR12894:SF29">
    <property type="entry name" value="TRANSFORMING GROWTH FACTOR-BETA RECEPTOR-ASSOCIATED PROTEIN 1 HOMOLOG"/>
    <property type="match status" value="1"/>
</dbReference>
<evidence type="ECO:0000313" key="3">
    <source>
        <dbReference type="Proteomes" id="UP001529510"/>
    </source>
</evidence>
<feature type="non-terminal residue" evidence="2">
    <location>
        <position position="1"/>
    </location>
</feature>
<feature type="repeat" description="CHCR" evidence="1">
    <location>
        <begin position="1"/>
        <end position="60"/>
    </location>
</feature>
<evidence type="ECO:0000256" key="1">
    <source>
        <dbReference type="PROSITE-ProRule" id="PRU01006"/>
    </source>
</evidence>
<keyword evidence="3" id="KW-1185">Reference proteome</keyword>
<protein>
    <submittedName>
        <fullName evidence="2">Uncharacterized protein</fullName>
    </submittedName>
</protein>
<dbReference type="PANTHER" id="PTHR12894">
    <property type="entry name" value="CNH DOMAIN CONTAINING"/>
    <property type="match status" value="1"/>
</dbReference>
<dbReference type="AlphaFoldDB" id="A0ABD0QYK2"/>